<dbReference type="Proteomes" id="UP000231516">
    <property type="component" value="Unassembled WGS sequence"/>
</dbReference>
<name>A0A2G5KBE2_9RHOB</name>
<dbReference type="InterPro" id="IPR041881">
    <property type="entry name" value="PqqD_sf"/>
</dbReference>
<protein>
    <recommendedName>
        <fullName evidence="3">Thymidylate synthase</fullName>
    </recommendedName>
</protein>
<organism evidence="1 2">
    <name type="scientific">Paramylibacter kogurei</name>
    <dbReference type="NCBI Taxonomy" id="1889778"/>
    <lineage>
        <taxon>Bacteria</taxon>
        <taxon>Pseudomonadati</taxon>
        <taxon>Pseudomonadota</taxon>
        <taxon>Alphaproteobacteria</taxon>
        <taxon>Rhodobacterales</taxon>
        <taxon>Paracoccaceae</taxon>
        <taxon>Paramylibacter</taxon>
    </lineage>
</organism>
<keyword evidence="2" id="KW-1185">Reference proteome</keyword>
<dbReference type="InterPro" id="IPR008792">
    <property type="entry name" value="PQQD"/>
</dbReference>
<comment type="caution">
    <text evidence="1">The sequence shown here is derived from an EMBL/GenBank/DDBJ whole genome shotgun (WGS) entry which is preliminary data.</text>
</comment>
<dbReference type="RefSeq" id="WP_165775613.1">
    <property type="nucleotide sequence ID" value="NZ_MDGM01000001.1"/>
</dbReference>
<dbReference type="Gene3D" id="1.10.10.1150">
    <property type="entry name" value="Coenzyme PQQ synthesis protein D (PqqD)"/>
    <property type="match status" value="1"/>
</dbReference>
<evidence type="ECO:0000313" key="1">
    <source>
        <dbReference type="EMBL" id="PIB26848.1"/>
    </source>
</evidence>
<gene>
    <name evidence="1" type="ORF">BFP76_10660</name>
</gene>
<sequence>MTIENKRFFRNQDILATTMDGEVVMMSVDDGTYFSLSSGVGALVWELLETPKSIGELVAAIQQDFEVTTKECESDVRDLLKSLQKQKLVEQEA</sequence>
<proteinExistence type="predicted"/>
<dbReference type="EMBL" id="MDGM01000001">
    <property type="protein sequence ID" value="PIB26848.1"/>
    <property type="molecule type" value="Genomic_DNA"/>
</dbReference>
<evidence type="ECO:0000313" key="2">
    <source>
        <dbReference type="Proteomes" id="UP000231516"/>
    </source>
</evidence>
<dbReference type="AlphaFoldDB" id="A0A2G5KBE2"/>
<dbReference type="Pfam" id="PF05402">
    <property type="entry name" value="PqqD"/>
    <property type="match status" value="1"/>
</dbReference>
<reference evidence="1 2" key="1">
    <citation type="submission" date="2016-08" db="EMBL/GenBank/DDBJ databases">
        <title>Draft genome of Amylibacter sp. strain 4G11.</title>
        <authorList>
            <person name="Wong S.-K."/>
            <person name="Hamasaki K."/>
            <person name="Yoshizawa S."/>
        </authorList>
    </citation>
    <scope>NUCLEOTIDE SEQUENCE [LARGE SCALE GENOMIC DNA]</scope>
    <source>
        <strain evidence="1 2">4G11</strain>
    </source>
</reference>
<accession>A0A2G5KBE2</accession>
<evidence type="ECO:0008006" key="3">
    <source>
        <dbReference type="Google" id="ProtNLM"/>
    </source>
</evidence>